<dbReference type="Gene3D" id="3.40.50.1820">
    <property type="entry name" value="alpha/beta hydrolase"/>
    <property type="match status" value="1"/>
</dbReference>
<dbReference type="GO" id="GO:0016787">
    <property type="term" value="F:hydrolase activity"/>
    <property type="evidence" value="ECO:0007669"/>
    <property type="project" value="UniProtKB-KW"/>
</dbReference>
<dbReference type="InterPro" id="IPR000073">
    <property type="entry name" value="AB_hydrolase_1"/>
</dbReference>
<keyword evidence="3" id="KW-1185">Reference proteome</keyword>
<dbReference type="PANTHER" id="PTHR43194:SF2">
    <property type="entry name" value="PEROXISOMAL MEMBRANE PROTEIN LPX1"/>
    <property type="match status" value="1"/>
</dbReference>
<dbReference type="InterPro" id="IPR029058">
    <property type="entry name" value="AB_hydrolase_fold"/>
</dbReference>
<dbReference type="Proteomes" id="UP001501803">
    <property type="component" value="Unassembled WGS sequence"/>
</dbReference>
<dbReference type="Pfam" id="PF12697">
    <property type="entry name" value="Abhydrolase_6"/>
    <property type="match status" value="1"/>
</dbReference>
<sequence>MDHVTSTDGTRIAFDRTGTGPALVMVVGAFCTRLTTKTLTAVLADAYTVYEYDRRGRGESGDAALYSVESEFDDLAAIIAQAGGSAFVYGHSSGAALALGAAAHGVRMRKIAVYEPPFFPGQPAPGAFTQEVCELLASGDREEAALRFIVNTGAPREAAENLKNAPFWPNMLAIAHTLPYDLTLSDLGAITLDWTAGIPEPILALSGGKSADWAPNAARLIAAMAPDARASVIEGQDHGVSDEALAPVLTQFFV</sequence>
<gene>
    <name evidence="2" type="ORF">GCM10022381_29060</name>
</gene>
<keyword evidence="2" id="KW-0378">Hydrolase</keyword>
<protein>
    <submittedName>
        <fullName evidence="2">Alpha/beta hydrolase</fullName>
    </submittedName>
</protein>
<name>A0ABP7KR74_9MICO</name>
<evidence type="ECO:0000313" key="2">
    <source>
        <dbReference type="EMBL" id="GAA3885119.1"/>
    </source>
</evidence>
<dbReference type="InterPro" id="IPR050228">
    <property type="entry name" value="Carboxylesterase_BioH"/>
</dbReference>
<feature type="domain" description="AB hydrolase-1" evidence="1">
    <location>
        <begin position="24"/>
        <end position="242"/>
    </location>
</feature>
<dbReference type="SUPFAM" id="SSF53474">
    <property type="entry name" value="alpha/beta-Hydrolases"/>
    <property type="match status" value="1"/>
</dbReference>
<organism evidence="2 3">
    <name type="scientific">Leifsonia kafniensis</name>
    <dbReference type="NCBI Taxonomy" id="475957"/>
    <lineage>
        <taxon>Bacteria</taxon>
        <taxon>Bacillati</taxon>
        <taxon>Actinomycetota</taxon>
        <taxon>Actinomycetes</taxon>
        <taxon>Micrococcales</taxon>
        <taxon>Microbacteriaceae</taxon>
        <taxon>Leifsonia</taxon>
    </lineage>
</organism>
<dbReference type="RefSeq" id="WP_345068008.1">
    <property type="nucleotide sequence ID" value="NZ_BAABCN010000010.1"/>
</dbReference>
<evidence type="ECO:0000313" key="3">
    <source>
        <dbReference type="Proteomes" id="UP001501803"/>
    </source>
</evidence>
<evidence type="ECO:0000259" key="1">
    <source>
        <dbReference type="Pfam" id="PF12697"/>
    </source>
</evidence>
<proteinExistence type="predicted"/>
<comment type="caution">
    <text evidence="2">The sequence shown here is derived from an EMBL/GenBank/DDBJ whole genome shotgun (WGS) entry which is preliminary data.</text>
</comment>
<dbReference type="PANTHER" id="PTHR43194">
    <property type="entry name" value="HYDROLASE ALPHA/BETA FOLD FAMILY"/>
    <property type="match status" value="1"/>
</dbReference>
<accession>A0ABP7KR74</accession>
<dbReference type="EMBL" id="BAABCN010000010">
    <property type="protein sequence ID" value="GAA3885119.1"/>
    <property type="molecule type" value="Genomic_DNA"/>
</dbReference>
<reference evidence="3" key="1">
    <citation type="journal article" date="2019" name="Int. J. Syst. Evol. Microbiol.">
        <title>The Global Catalogue of Microorganisms (GCM) 10K type strain sequencing project: providing services to taxonomists for standard genome sequencing and annotation.</title>
        <authorList>
            <consortium name="The Broad Institute Genomics Platform"/>
            <consortium name="The Broad Institute Genome Sequencing Center for Infectious Disease"/>
            <person name="Wu L."/>
            <person name="Ma J."/>
        </authorList>
    </citation>
    <scope>NUCLEOTIDE SEQUENCE [LARGE SCALE GENOMIC DNA]</scope>
    <source>
        <strain evidence="3">JCM 17021</strain>
    </source>
</reference>